<protein>
    <recommendedName>
        <fullName evidence="4">3-hexulose-6-phosphate synthase</fullName>
        <ecNumber evidence="4">4.1.2.43</ecNumber>
    </recommendedName>
</protein>
<reference evidence="9 10" key="1">
    <citation type="submission" date="2012-07" db="EMBL/GenBank/DDBJ databases">
        <title>The Genome Sequence of Facklamia ignava CCUG 37419.</title>
        <authorList>
            <consortium name="The Broad Institute Genome Sequencing Platform"/>
            <person name="Earl A."/>
            <person name="Ward D."/>
            <person name="Feldgarden M."/>
            <person name="Gevers D."/>
            <person name="Huys G."/>
            <person name="Walker B."/>
            <person name="Young S.K."/>
            <person name="Zeng Q."/>
            <person name="Gargeya S."/>
            <person name="Fitzgerald M."/>
            <person name="Haas B."/>
            <person name="Abouelleil A."/>
            <person name="Alvarado L."/>
            <person name="Arachchi H.M."/>
            <person name="Berlin A.M."/>
            <person name="Chapman S.B."/>
            <person name="Goldberg J."/>
            <person name="Griggs A."/>
            <person name="Gujja S."/>
            <person name="Hansen M."/>
            <person name="Howarth C."/>
            <person name="Imamovic A."/>
            <person name="Larimer J."/>
            <person name="McCowen C."/>
            <person name="Montmayeur A."/>
            <person name="Murphy C."/>
            <person name="Neiman D."/>
            <person name="Pearson M."/>
            <person name="Priest M."/>
            <person name="Roberts A."/>
            <person name="Saif S."/>
            <person name="Shea T."/>
            <person name="Sisk P."/>
            <person name="Sykes S."/>
            <person name="Wortman J."/>
            <person name="Nusbaum C."/>
            <person name="Birren B."/>
        </authorList>
    </citation>
    <scope>NUCLEOTIDE SEQUENCE [LARGE SCALE GENOMIC DNA]</scope>
    <source>
        <strain evidence="9 10">CCUG 37419</strain>
    </source>
</reference>
<dbReference type="PANTHER" id="PTHR35039">
    <property type="entry name" value="3-KETO-L-GULONATE-6-PHOSPHATE DECARBOXYLASE SGBH-RELATED"/>
    <property type="match status" value="1"/>
</dbReference>
<evidence type="ECO:0000256" key="7">
    <source>
        <dbReference type="ARBA" id="ARBA00023277"/>
    </source>
</evidence>
<dbReference type="InterPro" id="IPR041710">
    <property type="entry name" value="HPS/KGPDC"/>
</dbReference>
<dbReference type="PANTHER" id="PTHR35039:SF3">
    <property type="entry name" value="3-KETO-L-GULONATE-6-PHOSPHATE DECARBOXYLASE SGBH-RELATED"/>
    <property type="match status" value="1"/>
</dbReference>
<keyword evidence="6" id="KW-0456">Lyase</keyword>
<comment type="catalytic activity">
    <reaction evidence="1">
        <text>D-ribulose 5-phosphate + formaldehyde = D-arabino-hex-3-ulose 6-phosphate</text>
        <dbReference type="Rhea" id="RHEA:25201"/>
        <dbReference type="ChEBI" id="CHEBI:16842"/>
        <dbReference type="ChEBI" id="CHEBI:58121"/>
        <dbReference type="ChEBI" id="CHEBI:58542"/>
        <dbReference type="EC" id="4.1.2.43"/>
    </reaction>
</comment>
<evidence type="ECO:0000256" key="6">
    <source>
        <dbReference type="ARBA" id="ARBA00023239"/>
    </source>
</evidence>
<dbReference type="Pfam" id="PF00215">
    <property type="entry name" value="OMPdecase"/>
    <property type="match status" value="1"/>
</dbReference>
<sequence>MKLQVAIDDVSYEEALDIVRDLHPYLDIIEVGTPMIIKYGLKLVSEIRKKHPNIEILADCKIMDGGALETEMSLKAGADIVTVMGITDDSTIKDSIQVAHKFGKKIMVDMLCVNNVKVRATELERMGADILSIHTGVDQQSSGKNSLKGLIELKEVISSSKVAVAGGINLKTLSEYKVLSPDIIIVGGGIIKANDRISECQKIYESIKGITNEY</sequence>
<dbReference type="FunFam" id="3.20.20.70:FF:000022">
    <property type="entry name" value="3-keto-L-gulonate-6-phosphate decarboxylase UlaD"/>
    <property type="match status" value="1"/>
</dbReference>
<evidence type="ECO:0000313" key="10">
    <source>
        <dbReference type="Proteomes" id="UP000005147"/>
    </source>
</evidence>
<comment type="pathway">
    <text evidence="2">One-carbon metabolism; formaldehyde assimilation via RuMP pathway; D-fructose 6-phosphate from D-ribulose 5-phosphate and formaldehyde: step 1/2.</text>
</comment>
<evidence type="ECO:0000256" key="2">
    <source>
        <dbReference type="ARBA" id="ARBA00005014"/>
    </source>
</evidence>
<dbReference type="InterPro" id="IPR017553">
    <property type="entry name" value="3-hexulose-6-phosphate_synth"/>
</dbReference>
<evidence type="ECO:0000256" key="5">
    <source>
        <dbReference type="ARBA" id="ARBA00022563"/>
    </source>
</evidence>
<dbReference type="PATRIC" id="fig|883112.3.peg.973"/>
<dbReference type="EC" id="4.1.2.43" evidence="4"/>
<evidence type="ECO:0000256" key="1">
    <source>
        <dbReference type="ARBA" id="ARBA00000718"/>
    </source>
</evidence>
<dbReference type="EMBL" id="AGZE01000026">
    <property type="protein sequence ID" value="EKB55789.1"/>
    <property type="molecule type" value="Genomic_DNA"/>
</dbReference>
<dbReference type="eggNOG" id="COG0269">
    <property type="taxonomic scope" value="Bacteria"/>
</dbReference>
<dbReference type="RefSeq" id="WP_006701623.1">
    <property type="nucleotide sequence ID" value="NZ_JH932301.1"/>
</dbReference>
<dbReference type="SUPFAM" id="SSF51366">
    <property type="entry name" value="Ribulose-phoshate binding barrel"/>
    <property type="match status" value="1"/>
</dbReference>
<gene>
    <name evidence="9" type="ORF">HMPREF9707_00976</name>
</gene>
<dbReference type="GO" id="GO:0033982">
    <property type="term" value="F:3-dehydro-L-gulonate-6-phosphate decarboxylase activity"/>
    <property type="evidence" value="ECO:0007669"/>
    <property type="project" value="TreeGrafter"/>
</dbReference>
<dbReference type="GO" id="GO:0043801">
    <property type="term" value="F:hexulose-6-phosphate synthase activity"/>
    <property type="evidence" value="ECO:0007669"/>
    <property type="project" value="UniProtKB-EC"/>
</dbReference>
<evidence type="ECO:0000256" key="3">
    <source>
        <dbReference type="ARBA" id="ARBA00006350"/>
    </source>
</evidence>
<dbReference type="SMART" id="SM00934">
    <property type="entry name" value="OMPdecase"/>
    <property type="match status" value="1"/>
</dbReference>
<organism evidence="9 10">
    <name type="scientific">Falseniella ignava CCUG 37419</name>
    <dbReference type="NCBI Taxonomy" id="883112"/>
    <lineage>
        <taxon>Bacteria</taxon>
        <taxon>Bacillati</taxon>
        <taxon>Bacillota</taxon>
        <taxon>Bacilli</taxon>
        <taxon>Lactobacillales</taxon>
        <taxon>Aerococcaceae</taxon>
        <taxon>Falseniella</taxon>
    </lineage>
</organism>
<dbReference type="GO" id="GO:0019647">
    <property type="term" value="P:formaldehyde assimilation via ribulose monophosphate cycle"/>
    <property type="evidence" value="ECO:0007669"/>
    <property type="project" value="UniProtKB-UniPathway"/>
</dbReference>
<comment type="caution">
    <text evidence="9">The sequence shown here is derived from an EMBL/GenBank/DDBJ whole genome shotgun (WGS) entry which is preliminary data.</text>
</comment>
<keyword evidence="7" id="KW-0119">Carbohydrate metabolism</keyword>
<dbReference type="GO" id="GO:0019854">
    <property type="term" value="P:L-ascorbic acid catabolic process"/>
    <property type="evidence" value="ECO:0007669"/>
    <property type="project" value="TreeGrafter"/>
</dbReference>
<comment type="similarity">
    <text evidence="3">Belongs to the HPS/KGPDC family. HPS subfamily.</text>
</comment>
<name>K1MIU8_9LACT</name>
<proteinExistence type="inferred from homology"/>
<dbReference type="InterPro" id="IPR001754">
    <property type="entry name" value="OMPdeCOase_dom"/>
</dbReference>
<dbReference type="GO" id="GO:0006207">
    <property type="term" value="P:'de novo' pyrimidine nucleobase biosynthetic process"/>
    <property type="evidence" value="ECO:0007669"/>
    <property type="project" value="InterPro"/>
</dbReference>
<evidence type="ECO:0000313" key="9">
    <source>
        <dbReference type="EMBL" id="EKB55789.1"/>
    </source>
</evidence>
<dbReference type="NCBIfam" id="TIGR03128">
    <property type="entry name" value="RuMP_HxlA"/>
    <property type="match status" value="1"/>
</dbReference>
<dbReference type="AlphaFoldDB" id="K1MIU8"/>
<dbReference type="GO" id="GO:0006730">
    <property type="term" value="P:one-carbon metabolic process"/>
    <property type="evidence" value="ECO:0007669"/>
    <property type="project" value="UniProtKB-KW"/>
</dbReference>
<dbReference type="GO" id="GO:0004590">
    <property type="term" value="F:orotidine-5'-phosphate decarboxylase activity"/>
    <property type="evidence" value="ECO:0007669"/>
    <property type="project" value="InterPro"/>
</dbReference>
<dbReference type="STRING" id="883112.HMPREF9707_00976"/>
<accession>K1MIU8</accession>
<keyword evidence="5" id="KW-0554">One-carbon metabolism</keyword>
<keyword evidence="10" id="KW-1185">Reference proteome</keyword>
<evidence type="ECO:0000259" key="8">
    <source>
        <dbReference type="SMART" id="SM00934"/>
    </source>
</evidence>
<dbReference type="Proteomes" id="UP000005147">
    <property type="component" value="Unassembled WGS sequence"/>
</dbReference>
<dbReference type="CDD" id="cd04726">
    <property type="entry name" value="KGPDC_HPS"/>
    <property type="match status" value="1"/>
</dbReference>
<dbReference type="InterPro" id="IPR011060">
    <property type="entry name" value="RibuloseP-bd_barrel"/>
</dbReference>
<dbReference type="HOGENOM" id="CLU_081825_1_0_9"/>
<dbReference type="Gene3D" id="3.20.20.70">
    <property type="entry name" value="Aldolase class I"/>
    <property type="match status" value="1"/>
</dbReference>
<feature type="domain" description="Orotidine 5'-phosphate decarboxylase" evidence="8">
    <location>
        <begin position="2"/>
        <end position="203"/>
    </location>
</feature>
<dbReference type="InterPro" id="IPR013785">
    <property type="entry name" value="Aldolase_TIM"/>
</dbReference>
<dbReference type="UniPathway" id="UPA00294">
    <property type="reaction ID" value="UER00434"/>
</dbReference>
<evidence type="ECO:0000256" key="4">
    <source>
        <dbReference type="ARBA" id="ARBA00012890"/>
    </source>
</evidence>